<dbReference type="EMBL" id="ABJB011042270">
    <property type="status" value="NOT_ANNOTATED_CDS"/>
    <property type="molecule type" value="Genomic_DNA"/>
</dbReference>
<sequence>MVCLHAANSRVGALALGDLPLISFCQMCMHHLFIWFLLREWYALHGRSCIPWRDTLLR</sequence>
<dbReference type="Proteomes" id="UP000001555">
    <property type="component" value="Unassembled WGS sequence"/>
</dbReference>
<keyword evidence="4" id="KW-1185">Reference proteome</keyword>
<keyword evidence="1" id="KW-0812">Transmembrane</keyword>
<dbReference type="HOGENOM" id="CLU_2981383_0_0_1"/>
<accession>B7QM08</accession>
<organism>
    <name type="scientific">Ixodes scapularis</name>
    <name type="common">Black-legged tick</name>
    <name type="synonym">Deer tick</name>
    <dbReference type="NCBI Taxonomy" id="6945"/>
    <lineage>
        <taxon>Eukaryota</taxon>
        <taxon>Metazoa</taxon>
        <taxon>Ecdysozoa</taxon>
        <taxon>Arthropoda</taxon>
        <taxon>Chelicerata</taxon>
        <taxon>Arachnida</taxon>
        <taxon>Acari</taxon>
        <taxon>Parasitiformes</taxon>
        <taxon>Ixodida</taxon>
        <taxon>Ixodoidea</taxon>
        <taxon>Ixodidae</taxon>
        <taxon>Ixodinae</taxon>
        <taxon>Ixodes</taxon>
    </lineage>
</organism>
<keyword evidence="1" id="KW-0472">Membrane</keyword>
<dbReference type="InParanoid" id="B7QM08"/>
<dbReference type="AlphaFoldDB" id="B7QM08"/>
<evidence type="ECO:0000313" key="2">
    <source>
        <dbReference type="EMBL" id="EEC19880.1"/>
    </source>
</evidence>
<dbReference type="VEuPathDB" id="VectorBase:ISCI013873"/>
<evidence type="ECO:0000313" key="3">
    <source>
        <dbReference type="EnsemblMetazoa" id="ISCW013873-PA"/>
    </source>
</evidence>
<evidence type="ECO:0000256" key="1">
    <source>
        <dbReference type="SAM" id="Phobius"/>
    </source>
</evidence>
<dbReference type="EnsemblMetazoa" id="ISCW013873-RA">
    <property type="protein sequence ID" value="ISCW013873-PA"/>
    <property type="gene ID" value="ISCW013873"/>
</dbReference>
<reference evidence="3" key="2">
    <citation type="submission" date="2020-05" db="UniProtKB">
        <authorList>
            <consortium name="EnsemblMetazoa"/>
        </authorList>
    </citation>
    <scope>IDENTIFICATION</scope>
    <source>
        <strain evidence="3">wikel</strain>
    </source>
</reference>
<evidence type="ECO:0000313" key="4">
    <source>
        <dbReference type="Proteomes" id="UP000001555"/>
    </source>
</evidence>
<name>B7QM08_IXOSC</name>
<reference evidence="2 4" key="1">
    <citation type="submission" date="2008-03" db="EMBL/GenBank/DDBJ databases">
        <title>Annotation of Ixodes scapularis.</title>
        <authorList>
            <consortium name="Ixodes scapularis Genome Project Consortium"/>
            <person name="Caler E."/>
            <person name="Hannick L.I."/>
            <person name="Bidwell S."/>
            <person name="Joardar V."/>
            <person name="Thiagarajan M."/>
            <person name="Amedeo P."/>
            <person name="Galinsky K.J."/>
            <person name="Schobel S."/>
            <person name="Inman J."/>
            <person name="Hostetler J."/>
            <person name="Miller J."/>
            <person name="Hammond M."/>
            <person name="Megy K."/>
            <person name="Lawson D."/>
            <person name="Kodira C."/>
            <person name="Sutton G."/>
            <person name="Meyer J."/>
            <person name="Hill C.A."/>
            <person name="Birren B."/>
            <person name="Nene V."/>
            <person name="Collins F."/>
            <person name="Alarcon-Chaidez F."/>
            <person name="Wikel S."/>
            <person name="Strausberg R."/>
        </authorList>
    </citation>
    <scope>NUCLEOTIDE SEQUENCE [LARGE SCALE GENOMIC DNA]</scope>
    <source>
        <strain evidence="4">Wikel</strain>
        <strain evidence="2">Wikel colony</strain>
    </source>
</reference>
<protein>
    <submittedName>
        <fullName evidence="2 3">Uncharacterized protein</fullName>
    </submittedName>
</protein>
<dbReference type="EMBL" id="DS968760">
    <property type="protein sequence ID" value="EEC19880.1"/>
    <property type="molecule type" value="Genomic_DNA"/>
</dbReference>
<dbReference type="PaxDb" id="6945-B7QM08"/>
<keyword evidence="1" id="KW-1133">Transmembrane helix</keyword>
<proteinExistence type="predicted"/>
<dbReference type="VEuPathDB" id="VectorBase:ISCW013873"/>
<feature type="transmembrane region" description="Helical" evidence="1">
    <location>
        <begin position="19"/>
        <end position="38"/>
    </location>
</feature>
<gene>
    <name evidence="2" type="ORF">IscW_ISCW013873</name>
</gene>